<evidence type="ECO:0000259" key="8">
    <source>
        <dbReference type="PROSITE" id="PS50111"/>
    </source>
</evidence>
<dbReference type="PROSITE" id="PS50885">
    <property type="entry name" value="HAMP"/>
    <property type="match status" value="1"/>
</dbReference>
<dbReference type="PANTHER" id="PTHR32089:SF112">
    <property type="entry name" value="LYSOZYME-LIKE PROTEIN-RELATED"/>
    <property type="match status" value="1"/>
</dbReference>
<dbReference type="AlphaFoldDB" id="A0A5J4J5L6"/>
<organism evidence="10 11">
    <name type="scientific">Weizmannia acidilactici</name>
    <dbReference type="NCBI Taxonomy" id="2607726"/>
    <lineage>
        <taxon>Bacteria</taxon>
        <taxon>Bacillati</taxon>
        <taxon>Bacillota</taxon>
        <taxon>Bacilli</taxon>
        <taxon>Bacillales</taxon>
        <taxon>Bacillaceae</taxon>
        <taxon>Heyndrickxia</taxon>
    </lineage>
</organism>
<dbReference type="SUPFAM" id="SSF58104">
    <property type="entry name" value="Methyl-accepting chemotaxis protein (MCP) signaling domain"/>
    <property type="match status" value="1"/>
</dbReference>
<protein>
    <recommendedName>
        <fullName evidence="12">Methyl-accepting chemotaxis protein</fullName>
    </recommendedName>
</protein>
<evidence type="ECO:0000259" key="9">
    <source>
        <dbReference type="PROSITE" id="PS50885"/>
    </source>
</evidence>
<dbReference type="EMBL" id="BKZQ01000017">
    <property type="protein sequence ID" value="GER70236.1"/>
    <property type="molecule type" value="Genomic_DNA"/>
</dbReference>
<dbReference type="PRINTS" id="PR00260">
    <property type="entry name" value="CHEMTRNSDUCR"/>
</dbReference>
<dbReference type="InterPro" id="IPR004089">
    <property type="entry name" value="MCPsignal_dom"/>
</dbReference>
<feature type="domain" description="Methyl-accepting transducer" evidence="8">
    <location>
        <begin position="151"/>
        <end position="269"/>
    </location>
</feature>
<dbReference type="Proteomes" id="UP000391919">
    <property type="component" value="Unassembled WGS sequence"/>
</dbReference>
<reference evidence="10 11" key="1">
    <citation type="submission" date="2019-09" db="EMBL/GenBank/DDBJ databases">
        <title>Draft genome sequence of Bacillus sp. JC-7.</title>
        <authorList>
            <person name="Tanaka N."/>
            <person name="Shiwa Y."/>
            <person name="Fujita N."/>
            <person name="Tanasupawat S."/>
        </authorList>
    </citation>
    <scope>NUCLEOTIDE SEQUENCE [LARGE SCALE GENOMIC DNA]</scope>
    <source>
        <strain evidence="10 11">JC-7</strain>
    </source>
</reference>
<keyword evidence="4 6" id="KW-0807">Transducer</keyword>
<comment type="subcellular location">
    <subcellularLocation>
        <location evidence="1">Cell membrane</location>
    </subcellularLocation>
</comment>
<dbReference type="PROSITE" id="PS50111">
    <property type="entry name" value="CHEMOTAXIS_TRANSDUC_2"/>
    <property type="match status" value="1"/>
</dbReference>
<dbReference type="GO" id="GO:0005886">
    <property type="term" value="C:plasma membrane"/>
    <property type="evidence" value="ECO:0007669"/>
    <property type="project" value="UniProtKB-SubCell"/>
</dbReference>
<evidence type="ECO:0000256" key="6">
    <source>
        <dbReference type="PROSITE-ProRule" id="PRU00284"/>
    </source>
</evidence>
<evidence type="ECO:0000256" key="4">
    <source>
        <dbReference type="ARBA" id="ARBA00023224"/>
    </source>
</evidence>
<evidence type="ECO:0000313" key="11">
    <source>
        <dbReference type="Proteomes" id="UP000391919"/>
    </source>
</evidence>
<keyword evidence="3 7" id="KW-0472">Membrane</keyword>
<evidence type="ECO:0000256" key="3">
    <source>
        <dbReference type="ARBA" id="ARBA00023136"/>
    </source>
</evidence>
<dbReference type="GO" id="GO:0006935">
    <property type="term" value="P:chemotaxis"/>
    <property type="evidence" value="ECO:0007669"/>
    <property type="project" value="InterPro"/>
</dbReference>
<dbReference type="GO" id="GO:0007165">
    <property type="term" value="P:signal transduction"/>
    <property type="evidence" value="ECO:0007669"/>
    <property type="project" value="UniProtKB-KW"/>
</dbReference>
<dbReference type="RefSeq" id="WP_172967493.1">
    <property type="nucleotide sequence ID" value="NZ_BKZQ01000017.1"/>
</dbReference>
<feature type="transmembrane region" description="Helical" evidence="7">
    <location>
        <begin position="22"/>
        <end position="40"/>
    </location>
</feature>
<keyword evidence="7" id="KW-1133">Transmembrane helix</keyword>
<evidence type="ECO:0000313" key="10">
    <source>
        <dbReference type="EMBL" id="GER70236.1"/>
    </source>
</evidence>
<feature type="transmembrane region" description="Helical" evidence="7">
    <location>
        <begin position="46"/>
        <end position="65"/>
    </location>
</feature>
<comment type="caution">
    <text evidence="10">The sequence shown here is derived from an EMBL/GenBank/DDBJ whole genome shotgun (WGS) entry which is preliminary data.</text>
</comment>
<comment type="similarity">
    <text evidence="5">Belongs to the methyl-accepting chemotaxis (MCP) protein family.</text>
</comment>
<dbReference type="InterPro" id="IPR004090">
    <property type="entry name" value="Chemotax_Me-accpt_rcpt"/>
</dbReference>
<feature type="domain" description="HAMP" evidence="9">
    <location>
        <begin position="95"/>
        <end position="132"/>
    </location>
</feature>
<keyword evidence="11" id="KW-1185">Reference proteome</keyword>
<accession>A0A5J4J5L6</accession>
<evidence type="ECO:0008006" key="12">
    <source>
        <dbReference type="Google" id="ProtNLM"/>
    </source>
</evidence>
<keyword evidence="2" id="KW-1003">Cell membrane</keyword>
<dbReference type="PANTHER" id="PTHR32089">
    <property type="entry name" value="METHYL-ACCEPTING CHEMOTAXIS PROTEIN MCPB"/>
    <property type="match status" value="1"/>
</dbReference>
<evidence type="ECO:0000256" key="7">
    <source>
        <dbReference type="SAM" id="Phobius"/>
    </source>
</evidence>
<evidence type="ECO:0000256" key="1">
    <source>
        <dbReference type="ARBA" id="ARBA00004236"/>
    </source>
</evidence>
<dbReference type="Gene3D" id="1.10.287.950">
    <property type="entry name" value="Methyl-accepting chemotaxis protein"/>
    <property type="match status" value="1"/>
</dbReference>
<name>A0A5J4J5L6_9BACI</name>
<gene>
    <name evidence="10" type="ORF">BpJC7_15390</name>
</gene>
<keyword evidence="7" id="KW-0812">Transmembrane</keyword>
<evidence type="ECO:0000256" key="5">
    <source>
        <dbReference type="ARBA" id="ARBA00029447"/>
    </source>
</evidence>
<evidence type="ECO:0000256" key="2">
    <source>
        <dbReference type="ARBA" id="ARBA00022475"/>
    </source>
</evidence>
<dbReference type="GO" id="GO:0004888">
    <property type="term" value="F:transmembrane signaling receptor activity"/>
    <property type="evidence" value="ECO:0007669"/>
    <property type="project" value="InterPro"/>
</dbReference>
<proteinExistence type="inferred from homology"/>
<sequence length="269" mass="30609">MMCEGDLEEVYRMHGVNWRYNFLYRQLTIGFIILNEVYYITLFGLLPRLAGVIGLILFNTVYSLLAGRFLNWKLFQPLENHLHMINRFIRMNAKGEGDLTKRLQADQFPNDETKSLAIWINNMIDSLEGIMVRVKRAAADVQESQRQLNESTRSTEASAERVSSKMAVMLKGTRQQLSDLDVAKDASRQMSETLRKLEKAASKQLAVAQDEVSRIGNKMDHIQSTVKETNGTIYSFIGTTEKIKQLLQVIDEISTKTNLLSLNVSIEAA</sequence>
<dbReference type="InterPro" id="IPR003660">
    <property type="entry name" value="HAMP_dom"/>
</dbReference>